<accession>X0TDX8</accession>
<dbReference type="EMBL" id="BARS01003715">
    <property type="protein sequence ID" value="GAF85486.1"/>
    <property type="molecule type" value="Genomic_DNA"/>
</dbReference>
<name>X0TDX8_9ZZZZ</name>
<protein>
    <submittedName>
        <fullName evidence="1">Uncharacterized protein</fullName>
    </submittedName>
</protein>
<comment type="caution">
    <text evidence="1">The sequence shown here is derived from an EMBL/GenBank/DDBJ whole genome shotgun (WGS) entry which is preliminary data.</text>
</comment>
<gene>
    <name evidence="1" type="ORF">S01H1_07204</name>
</gene>
<reference evidence="1" key="1">
    <citation type="journal article" date="2014" name="Front. Microbiol.">
        <title>High frequency of phylogenetically diverse reductive dehalogenase-homologous genes in deep subseafloor sedimentary metagenomes.</title>
        <authorList>
            <person name="Kawai M."/>
            <person name="Futagami T."/>
            <person name="Toyoda A."/>
            <person name="Takaki Y."/>
            <person name="Nishi S."/>
            <person name="Hori S."/>
            <person name="Arai W."/>
            <person name="Tsubouchi T."/>
            <person name="Morono Y."/>
            <person name="Uchiyama I."/>
            <person name="Ito T."/>
            <person name="Fujiyama A."/>
            <person name="Inagaki F."/>
            <person name="Takami H."/>
        </authorList>
    </citation>
    <scope>NUCLEOTIDE SEQUENCE</scope>
    <source>
        <strain evidence="1">Expedition CK06-06</strain>
    </source>
</reference>
<evidence type="ECO:0000313" key="1">
    <source>
        <dbReference type="EMBL" id="GAF85486.1"/>
    </source>
</evidence>
<organism evidence="1">
    <name type="scientific">marine sediment metagenome</name>
    <dbReference type="NCBI Taxonomy" id="412755"/>
    <lineage>
        <taxon>unclassified sequences</taxon>
        <taxon>metagenomes</taxon>
        <taxon>ecological metagenomes</taxon>
    </lineage>
</organism>
<sequence>MNERDIIKLIKSKSQAINENLLLSTELTEIKKKIEQFLDQNLKGNGLLSLRYRKFKLSRSSPLYSDANGFPARGKDWIKPYLNFFEKYITEKKIINHLEDENLWVESRTQGNEQHLLVGDKQGNAEKVHLIFGETGEIRIDKKDTPPTEIFRKVESVLTKLDGSIVKSTLEFFKEKVD</sequence>
<dbReference type="AlphaFoldDB" id="X0TDX8"/>
<proteinExistence type="predicted"/>